<evidence type="ECO:0000259" key="6">
    <source>
        <dbReference type="Pfam" id="PF00496"/>
    </source>
</evidence>
<dbReference type="FunFam" id="3.10.105.10:FF:000001">
    <property type="entry name" value="Oligopeptide ABC transporter, oligopeptide-binding protein"/>
    <property type="match status" value="1"/>
</dbReference>
<proteinExistence type="inferred from homology"/>
<dbReference type="Pfam" id="PF00496">
    <property type="entry name" value="SBP_bac_5"/>
    <property type="match status" value="1"/>
</dbReference>
<keyword evidence="3" id="KW-0813">Transport</keyword>
<dbReference type="Gene3D" id="3.90.76.10">
    <property type="entry name" value="Dipeptide-binding Protein, Domain 1"/>
    <property type="match status" value="1"/>
</dbReference>
<name>L8JI10_9GAMM</name>
<dbReference type="Gene3D" id="3.10.105.10">
    <property type="entry name" value="Dipeptide-binding Protein, Domain 3"/>
    <property type="match status" value="1"/>
</dbReference>
<dbReference type="PANTHER" id="PTHR30290:SF10">
    <property type="entry name" value="PERIPLASMIC OLIGOPEPTIDE-BINDING PROTEIN-RELATED"/>
    <property type="match status" value="1"/>
</dbReference>
<dbReference type="AlphaFoldDB" id="L8JI10"/>
<dbReference type="OrthoDB" id="9801912at2"/>
<feature type="chain" id="PRO_5003993960" evidence="5">
    <location>
        <begin position="24"/>
        <end position="539"/>
    </location>
</feature>
<dbReference type="FunFam" id="3.90.76.10:FF:000001">
    <property type="entry name" value="Oligopeptide ABC transporter substrate-binding protein"/>
    <property type="match status" value="1"/>
</dbReference>
<dbReference type="GO" id="GO:0015833">
    <property type="term" value="P:peptide transport"/>
    <property type="evidence" value="ECO:0007669"/>
    <property type="project" value="TreeGrafter"/>
</dbReference>
<evidence type="ECO:0000256" key="2">
    <source>
        <dbReference type="ARBA" id="ARBA00005695"/>
    </source>
</evidence>
<keyword evidence="4 5" id="KW-0732">Signal</keyword>
<dbReference type="PANTHER" id="PTHR30290">
    <property type="entry name" value="PERIPLASMIC BINDING COMPONENT OF ABC TRANSPORTER"/>
    <property type="match status" value="1"/>
</dbReference>
<dbReference type="InterPro" id="IPR000914">
    <property type="entry name" value="SBP_5_dom"/>
</dbReference>
<dbReference type="GO" id="GO:0030288">
    <property type="term" value="C:outer membrane-bounded periplasmic space"/>
    <property type="evidence" value="ECO:0007669"/>
    <property type="project" value="TreeGrafter"/>
</dbReference>
<dbReference type="CDD" id="cd08504">
    <property type="entry name" value="PBP2_OppA"/>
    <property type="match status" value="1"/>
</dbReference>
<feature type="signal peptide" evidence="5">
    <location>
        <begin position="1"/>
        <end position="23"/>
    </location>
</feature>
<dbReference type="EMBL" id="AMZO01000001">
    <property type="protein sequence ID" value="ELR67863.1"/>
    <property type="molecule type" value="Genomic_DNA"/>
</dbReference>
<dbReference type="Gene3D" id="3.40.190.10">
    <property type="entry name" value="Periplasmic binding protein-like II"/>
    <property type="match status" value="1"/>
</dbReference>
<evidence type="ECO:0000256" key="1">
    <source>
        <dbReference type="ARBA" id="ARBA00004196"/>
    </source>
</evidence>
<dbReference type="PROSITE" id="PS01040">
    <property type="entry name" value="SBP_BACTERIAL_5"/>
    <property type="match status" value="1"/>
</dbReference>
<sequence>MQGSNMSKLAALVALIVAAPVMAAEVPANVTLSDIQEIVRGNGDEVPTLDPAFSSDTSSSRVIQDMFEGLVSQDGDGNIIPALATGWKKSDDAKVYTFSLRKGAKWSNGEPVTAYDFEYSFKRVIDPATGSNYAWYYTMAHILNADAISESKMPKDELGVKALDDLTLQITLDKPVPYFEKMLAHPSMFPVYRKVVEKYGDAWTKPEHIVTNSAYKLSKWVINERIVLERNPAYWDDAKTVINKVTYLPIQDMTAEYNRFRTGEIDITSSFPLEQYNAIKKQRPDELLTMPSLGTYYYLFNIDKKPFDDARVRKALAYAIDRDVVTKVILGQGQLPAYGVTPPSVSGFKAPELAWAEMSQKERNAKAKELLEAAGYSKSNPLEFELIYNTMESHKKLAIVMASMWKKNLGVKVELANQEWKTFLQKLSQKDFTVARYAWNGDYNEASTFLSYFETTGMNYSKWSNAAYDEAMENAIKAADNAKRNHYYQQAELVFAQDMPAIPLYHYTRSVLKQKYVGGYSVTNAAEARFTKDLYIEKH</sequence>
<dbReference type="GO" id="GO:1904680">
    <property type="term" value="F:peptide transmembrane transporter activity"/>
    <property type="evidence" value="ECO:0007669"/>
    <property type="project" value="TreeGrafter"/>
</dbReference>
<dbReference type="PIRSF" id="PIRSF002741">
    <property type="entry name" value="MppA"/>
    <property type="match status" value="1"/>
</dbReference>
<evidence type="ECO:0000256" key="4">
    <source>
        <dbReference type="ARBA" id="ARBA00022729"/>
    </source>
</evidence>
<keyword evidence="8" id="KW-1185">Reference proteome</keyword>
<dbReference type="RefSeq" id="WP_007461376.1">
    <property type="nucleotide sequence ID" value="NZ_AMZO01000001.1"/>
</dbReference>
<dbReference type="InterPro" id="IPR039424">
    <property type="entry name" value="SBP_5"/>
</dbReference>
<dbReference type="InterPro" id="IPR030678">
    <property type="entry name" value="Peptide/Ni-bd"/>
</dbReference>
<organism evidence="7 8">
    <name type="scientific">Photobacterium marinum</name>
    <dbReference type="NCBI Taxonomy" id="1056511"/>
    <lineage>
        <taxon>Bacteria</taxon>
        <taxon>Pseudomonadati</taxon>
        <taxon>Pseudomonadota</taxon>
        <taxon>Gammaproteobacteria</taxon>
        <taxon>Vibrionales</taxon>
        <taxon>Vibrionaceae</taxon>
        <taxon>Photobacterium</taxon>
    </lineage>
</organism>
<dbReference type="Proteomes" id="UP000011134">
    <property type="component" value="Unassembled WGS sequence"/>
</dbReference>
<dbReference type="SUPFAM" id="SSF53850">
    <property type="entry name" value="Periplasmic binding protein-like II"/>
    <property type="match status" value="1"/>
</dbReference>
<feature type="domain" description="Solute-binding protein family 5" evidence="6">
    <location>
        <begin position="79"/>
        <end position="457"/>
    </location>
</feature>
<comment type="caution">
    <text evidence="7">The sequence shown here is derived from an EMBL/GenBank/DDBJ whole genome shotgun (WGS) entry which is preliminary data.</text>
</comment>
<evidence type="ECO:0000256" key="5">
    <source>
        <dbReference type="SAM" id="SignalP"/>
    </source>
</evidence>
<protein>
    <submittedName>
        <fullName evidence="7">Oligopeptide ABC transporter, periplasmic oligopeptide-binding protein OppA</fullName>
    </submittedName>
</protein>
<dbReference type="InterPro" id="IPR023765">
    <property type="entry name" value="SBP_5_CS"/>
</dbReference>
<evidence type="ECO:0000256" key="3">
    <source>
        <dbReference type="ARBA" id="ARBA00022448"/>
    </source>
</evidence>
<dbReference type="PATRIC" id="fig|1056511.3.peg.175"/>
<evidence type="ECO:0000313" key="7">
    <source>
        <dbReference type="EMBL" id="ELR67863.1"/>
    </source>
</evidence>
<comment type="similarity">
    <text evidence="2">Belongs to the bacterial solute-binding protein 5 family.</text>
</comment>
<reference evidence="7 8" key="1">
    <citation type="submission" date="2012-12" db="EMBL/GenBank/DDBJ databases">
        <title>Genome Assembly of Photobacterium sp. AK15.</title>
        <authorList>
            <person name="Khatri I."/>
            <person name="Vaidya B."/>
            <person name="Srinivas T.N.R."/>
            <person name="Subramanian S."/>
            <person name="Pinnaka A."/>
        </authorList>
    </citation>
    <scope>NUCLEOTIDE SEQUENCE [LARGE SCALE GENOMIC DNA]</scope>
    <source>
        <strain evidence="7 8">AK15</strain>
    </source>
</reference>
<evidence type="ECO:0000313" key="8">
    <source>
        <dbReference type="Proteomes" id="UP000011134"/>
    </source>
</evidence>
<gene>
    <name evidence="7" type="ORF">C942_00171</name>
</gene>
<accession>L8JI10</accession>
<comment type="subcellular location">
    <subcellularLocation>
        <location evidence="1">Cell envelope</location>
    </subcellularLocation>
</comment>
<dbReference type="GO" id="GO:0043190">
    <property type="term" value="C:ATP-binding cassette (ABC) transporter complex"/>
    <property type="evidence" value="ECO:0007669"/>
    <property type="project" value="InterPro"/>
</dbReference>